<feature type="region of interest" description="Disordered" evidence="12">
    <location>
        <begin position="525"/>
        <end position="544"/>
    </location>
</feature>
<dbReference type="FunCoup" id="A0A165T996">
    <property type="interactions" value="8"/>
</dbReference>
<dbReference type="Gene3D" id="3.40.50.300">
    <property type="entry name" value="P-loop containing nucleotide triphosphate hydrolases"/>
    <property type="match status" value="1"/>
</dbReference>
<dbReference type="OrthoDB" id="10267654at2759"/>
<feature type="domain" description="AAA+ ATPase" evidence="13">
    <location>
        <begin position="362"/>
        <end position="649"/>
    </location>
</feature>
<dbReference type="InterPro" id="IPR027417">
    <property type="entry name" value="P-loop_NTPase"/>
</dbReference>
<dbReference type="InterPro" id="IPR018850">
    <property type="entry name" value="Mt_escape_2_C"/>
</dbReference>
<dbReference type="GO" id="GO:0005743">
    <property type="term" value="C:mitochondrial inner membrane"/>
    <property type="evidence" value="ECO:0007669"/>
    <property type="project" value="UniProtKB-SubCell"/>
</dbReference>
<comment type="similarity">
    <text evidence="2 10">Belongs to the YME2 family.</text>
</comment>
<evidence type="ECO:0000256" key="1">
    <source>
        <dbReference type="ARBA" id="ARBA00004434"/>
    </source>
</evidence>
<dbReference type="GO" id="GO:0003723">
    <property type="term" value="F:RNA binding"/>
    <property type="evidence" value="ECO:0007669"/>
    <property type="project" value="UniProtKB-UniRule"/>
</dbReference>
<dbReference type="Proteomes" id="UP000076761">
    <property type="component" value="Unassembled WGS sequence"/>
</dbReference>
<dbReference type="STRING" id="1314782.A0A165T996"/>
<dbReference type="AlphaFoldDB" id="A0A165T996"/>
<dbReference type="InterPro" id="IPR003593">
    <property type="entry name" value="AAA+_ATPase"/>
</dbReference>
<evidence type="ECO:0000256" key="9">
    <source>
        <dbReference type="ARBA" id="ARBA00025276"/>
    </source>
</evidence>
<keyword evidence="15" id="KW-1185">Reference proteome</keyword>
<evidence type="ECO:0000259" key="13">
    <source>
        <dbReference type="SMART" id="SM00382"/>
    </source>
</evidence>
<keyword evidence="11" id="KW-0175">Coiled coil</keyword>
<feature type="coiled-coil region" evidence="11">
    <location>
        <begin position="473"/>
        <end position="502"/>
    </location>
</feature>
<evidence type="ECO:0000256" key="3">
    <source>
        <dbReference type="ARBA" id="ARBA00020222"/>
    </source>
</evidence>
<dbReference type="PANTHER" id="PTHR32198:SF2">
    <property type="entry name" value="MITOCHONDRIAL ESCAPE PROTEIN 2"/>
    <property type="match status" value="1"/>
</dbReference>
<name>A0A165T996_9AGAM</name>
<dbReference type="SUPFAM" id="SSF52540">
    <property type="entry name" value="P-loop containing nucleoside triphosphate hydrolases"/>
    <property type="match status" value="1"/>
</dbReference>
<dbReference type="GO" id="GO:0006397">
    <property type="term" value="P:mRNA processing"/>
    <property type="evidence" value="ECO:0007669"/>
    <property type="project" value="UniProtKB-UniRule"/>
</dbReference>
<comment type="subcellular location">
    <subcellularLocation>
        <location evidence="1 10">Mitochondrion inner membrane</location>
        <topology evidence="1 10">Single-pass membrane protein</topology>
    </subcellularLocation>
</comment>
<evidence type="ECO:0000256" key="7">
    <source>
        <dbReference type="ARBA" id="ARBA00023128"/>
    </source>
</evidence>
<organism evidence="14 15">
    <name type="scientific">Neolentinus lepideus HHB14362 ss-1</name>
    <dbReference type="NCBI Taxonomy" id="1314782"/>
    <lineage>
        <taxon>Eukaryota</taxon>
        <taxon>Fungi</taxon>
        <taxon>Dikarya</taxon>
        <taxon>Basidiomycota</taxon>
        <taxon>Agaricomycotina</taxon>
        <taxon>Agaricomycetes</taxon>
        <taxon>Gloeophyllales</taxon>
        <taxon>Gloeophyllaceae</taxon>
        <taxon>Neolentinus</taxon>
    </lineage>
</organism>
<keyword evidence="6" id="KW-1133">Transmembrane helix</keyword>
<protein>
    <recommendedName>
        <fullName evidence="3 10">Mitochondrial escape protein 2</fullName>
    </recommendedName>
</protein>
<keyword evidence="10" id="KW-0694">RNA-binding</keyword>
<dbReference type="InterPro" id="IPR039627">
    <property type="entry name" value="Yme2_C"/>
</dbReference>
<gene>
    <name evidence="14" type="ORF">NEOLEDRAFT_1132374</name>
</gene>
<keyword evidence="7 10" id="KW-0496">Mitochondrion</keyword>
<evidence type="ECO:0000256" key="4">
    <source>
        <dbReference type="ARBA" id="ARBA00022692"/>
    </source>
</evidence>
<accession>A0A165T996</accession>
<keyword evidence="10" id="KW-0507">mRNA processing</keyword>
<comment type="function">
    <text evidence="9 10">Plays a role in maintaining the mitochondrial genome and in controlling the mtDNA escape. Involved in the regulation of mtDNA nucleotide structure and number. May have a dispensable role in early maturation of pre-rRNA.</text>
</comment>
<dbReference type="InParanoid" id="A0A165T996"/>
<evidence type="ECO:0000313" key="14">
    <source>
        <dbReference type="EMBL" id="KZT26334.1"/>
    </source>
</evidence>
<evidence type="ECO:0000313" key="15">
    <source>
        <dbReference type="Proteomes" id="UP000076761"/>
    </source>
</evidence>
<proteinExistence type="inferred from homology"/>
<keyword evidence="8" id="KW-0472">Membrane</keyword>
<evidence type="ECO:0000256" key="8">
    <source>
        <dbReference type="ARBA" id="ARBA00023136"/>
    </source>
</evidence>
<evidence type="ECO:0000256" key="5">
    <source>
        <dbReference type="ARBA" id="ARBA00022792"/>
    </source>
</evidence>
<keyword evidence="4" id="KW-0812">Transmembrane</keyword>
<dbReference type="Pfam" id="PF10443">
    <property type="entry name" value="RNA12"/>
    <property type="match status" value="1"/>
</dbReference>
<sequence>MLTARRELSASRRIVAVWRSRTRFRRCIANDLAPSVSVQPSDTPRSDLGSKTAEAWLFADSVFPVRLASWDLRHYFGLVSEETLLTKLKQIFQDIHVHDFEVLSMEPHIKDGGVFIHFRYSATDGVASLENIEKAVREQAQHEGGVPSWHGLSRGSLWLVKGRPWREDMHRFASPIITVAFEGPDVHEESLYGLLRPFGRIQDLRNPTPVPAGSLRFSTIIFSHVRSATIARNVIHGLAIQSSIPDTTTVLRVGYREPLQAHVIRDWILNHPRIVLPIVVFLLGTFTYTVFDPIRTFMVERKVMDWFDYKQSGIYKWLRANTVERFALSPSISQDHLQTAVNVWKERKDAEDAVYRYLSEMPSSVALIHGPQGSGKTTMLTKILQETGRKALVIDCGQLFKANSDVNLIASLAEQAGYWPIFTFMNSVNNLIDMASVGLMGQKAGFSTSLTDQVKQVLEVTGTALRKVSTFYRENIQRQVRNKQLEEQRQLEEERKRERIQNGEWHDPRLDCVAGNGVMSELGVGDEPMEGDRSPSTAMSDSEKQLKDEIKQLERQQKSIEDVQAVDALPIVILKNFESKSGGKEDVVGVLAQWAVALVENQVAHVIVVSDNRENARLLTKASPAKPLTLVALEDADATSALTFVQQKLHDAGLDYQFTKQQTAYVERLGGRASDLETLIHKVRSGQDVEEAVEDIIDRGVAELRKKAFGEDAEDVKNLPWSREQAWVILKRLSREPEVPYHEVLVDSPFKNNEGALRSMEHAELISITTHNGRPSTIRPGKPVYQYVFQRLANDCVFQATQDIAVNERAVAGAESTVRACEEELTILKQLGSDPNHWVEWRSASTHRAAYLFRKMKAAEAKIETLEKQNAELKKVLARGP</sequence>
<keyword evidence="5 10" id="KW-0999">Mitochondrion inner membrane</keyword>
<evidence type="ECO:0000256" key="2">
    <source>
        <dbReference type="ARBA" id="ARBA00010320"/>
    </source>
</evidence>
<evidence type="ECO:0000256" key="10">
    <source>
        <dbReference type="RuleBase" id="RU367108"/>
    </source>
</evidence>
<evidence type="ECO:0000256" key="12">
    <source>
        <dbReference type="SAM" id="MobiDB-lite"/>
    </source>
</evidence>
<evidence type="ECO:0000256" key="6">
    <source>
        <dbReference type="ARBA" id="ARBA00022989"/>
    </source>
</evidence>
<evidence type="ECO:0000256" key="11">
    <source>
        <dbReference type="SAM" id="Coils"/>
    </source>
</evidence>
<dbReference type="SMART" id="SM00382">
    <property type="entry name" value="AAA"/>
    <property type="match status" value="1"/>
</dbReference>
<dbReference type="EMBL" id="KV425567">
    <property type="protein sequence ID" value="KZT26334.1"/>
    <property type="molecule type" value="Genomic_DNA"/>
</dbReference>
<reference evidence="14 15" key="1">
    <citation type="journal article" date="2016" name="Mol. Biol. Evol.">
        <title>Comparative Genomics of Early-Diverging Mushroom-Forming Fungi Provides Insights into the Origins of Lignocellulose Decay Capabilities.</title>
        <authorList>
            <person name="Nagy L.G."/>
            <person name="Riley R."/>
            <person name="Tritt A."/>
            <person name="Adam C."/>
            <person name="Daum C."/>
            <person name="Floudas D."/>
            <person name="Sun H."/>
            <person name="Yadav J.S."/>
            <person name="Pangilinan J."/>
            <person name="Larsson K.H."/>
            <person name="Matsuura K."/>
            <person name="Barry K."/>
            <person name="Labutti K."/>
            <person name="Kuo R."/>
            <person name="Ohm R.A."/>
            <person name="Bhattacharya S.S."/>
            <person name="Shirouzu T."/>
            <person name="Yoshinaga Y."/>
            <person name="Martin F.M."/>
            <person name="Grigoriev I.V."/>
            <person name="Hibbett D.S."/>
        </authorList>
    </citation>
    <scope>NUCLEOTIDE SEQUENCE [LARGE SCALE GENOMIC DNA]</scope>
    <source>
        <strain evidence="14 15">HHB14362 ss-1</strain>
    </source>
</reference>
<dbReference type="PANTHER" id="PTHR32198">
    <property type="entry name" value="MITOCHONDRIAL ESCAPE PROTEIN 2"/>
    <property type="match status" value="1"/>
</dbReference>
<feature type="coiled-coil region" evidence="11">
    <location>
        <begin position="849"/>
        <end position="879"/>
    </location>
</feature>